<dbReference type="EMBL" id="NAEP01000023">
    <property type="protein sequence ID" value="PDQ36030.1"/>
    <property type="molecule type" value="Genomic_DNA"/>
</dbReference>
<feature type="signal peptide" evidence="1">
    <location>
        <begin position="1"/>
        <end position="27"/>
    </location>
</feature>
<dbReference type="Proteomes" id="UP000219994">
    <property type="component" value="Unassembled WGS sequence"/>
</dbReference>
<evidence type="ECO:0000313" key="3">
    <source>
        <dbReference type="Proteomes" id="UP000219994"/>
    </source>
</evidence>
<evidence type="ECO:0000313" key="2">
    <source>
        <dbReference type="EMBL" id="PDQ36030.1"/>
    </source>
</evidence>
<gene>
    <name evidence="2" type="ORF">B5766_02495</name>
</gene>
<evidence type="ECO:0000256" key="1">
    <source>
        <dbReference type="SAM" id="SignalP"/>
    </source>
</evidence>
<accession>A0A2A6FTP8</accession>
<sequence>MSFIAILAALPLAAALALGGPGTAVNASTGAPLVASVSAPAVMDGGPGPVLQAPLATISAGVSNIKPMVWGAAIRILTSKPACIAVRDFYNTLPLPKVKCIQLGKVWAVVPR</sequence>
<organism evidence="2 3">
    <name type="scientific">Candidatus Lumbricidiphila eiseniae</name>
    <dbReference type="NCBI Taxonomy" id="1969409"/>
    <lineage>
        <taxon>Bacteria</taxon>
        <taxon>Bacillati</taxon>
        <taxon>Actinomycetota</taxon>
        <taxon>Actinomycetes</taxon>
        <taxon>Micrococcales</taxon>
        <taxon>Microbacteriaceae</taxon>
        <taxon>Candidatus Lumbricidiphila</taxon>
    </lineage>
</organism>
<name>A0A2A6FTP8_9MICO</name>
<reference evidence="3" key="1">
    <citation type="submission" date="2017-03" db="EMBL/GenBank/DDBJ databases">
        <authorList>
            <person name="Lund M.B."/>
        </authorList>
    </citation>
    <scope>NUCLEOTIDE SEQUENCE [LARGE SCALE GENOMIC DNA]</scope>
</reference>
<comment type="caution">
    <text evidence="2">The sequence shown here is derived from an EMBL/GenBank/DDBJ whole genome shotgun (WGS) entry which is preliminary data.</text>
</comment>
<proteinExistence type="predicted"/>
<dbReference type="AlphaFoldDB" id="A0A2A6FTP8"/>
<feature type="chain" id="PRO_5013128565" description="LysM domain-containing protein" evidence="1">
    <location>
        <begin position="28"/>
        <end position="112"/>
    </location>
</feature>
<evidence type="ECO:0008006" key="4">
    <source>
        <dbReference type="Google" id="ProtNLM"/>
    </source>
</evidence>
<keyword evidence="1" id="KW-0732">Signal</keyword>
<protein>
    <recommendedName>
        <fullName evidence="4">LysM domain-containing protein</fullName>
    </recommendedName>
</protein>